<evidence type="ECO:0000256" key="1">
    <source>
        <dbReference type="SAM" id="MobiDB-lite"/>
    </source>
</evidence>
<feature type="compositionally biased region" description="Basic and acidic residues" evidence="1">
    <location>
        <begin position="320"/>
        <end position="338"/>
    </location>
</feature>
<evidence type="ECO:0008006" key="4">
    <source>
        <dbReference type="Google" id="ProtNLM"/>
    </source>
</evidence>
<dbReference type="PANTHER" id="PTHR22741:SF11">
    <property type="entry name" value="SICKLE TAIL PROTEIN HOMOLOG"/>
    <property type="match status" value="1"/>
</dbReference>
<name>A0A401PMD2_SCYTO</name>
<evidence type="ECO:0000313" key="2">
    <source>
        <dbReference type="EMBL" id="GCB74268.1"/>
    </source>
</evidence>
<evidence type="ECO:0000313" key="3">
    <source>
        <dbReference type="Proteomes" id="UP000288216"/>
    </source>
</evidence>
<organism evidence="2 3">
    <name type="scientific">Scyliorhinus torazame</name>
    <name type="common">Cloudy catshark</name>
    <name type="synonym">Catulus torazame</name>
    <dbReference type="NCBI Taxonomy" id="75743"/>
    <lineage>
        <taxon>Eukaryota</taxon>
        <taxon>Metazoa</taxon>
        <taxon>Chordata</taxon>
        <taxon>Craniata</taxon>
        <taxon>Vertebrata</taxon>
        <taxon>Chondrichthyes</taxon>
        <taxon>Elasmobranchii</taxon>
        <taxon>Galeomorphii</taxon>
        <taxon>Galeoidea</taxon>
        <taxon>Carcharhiniformes</taxon>
        <taxon>Scyliorhinidae</taxon>
        <taxon>Scyliorhinus</taxon>
    </lineage>
</organism>
<feature type="region of interest" description="Disordered" evidence="1">
    <location>
        <begin position="462"/>
        <end position="648"/>
    </location>
</feature>
<feature type="region of interest" description="Disordered" evidence="1">
    <location>
        <begin position="314"/>
        <end position="427"/>
    </location>
</feature>
<sequence>MSMCGLEKSIDDLNKDASSAQQMITLKDVEEGAVALRQVGESLAGLKAEFPTLQNKMRAVLRVEVEAVKFLKEEPHKLESLLKRVKSMTEILTGLRRLVTEDFLRGPESTHPMQKSTSANTIAVTESEMSKDSPLQIQEHAAILLANLPQNPPGAFHEVQNSLVKSESHMVVHHVQSSPVLIHQSHHSSALVHPTQNPLVNAKQSQNASVHQVPTSPVMMKRPHELTDGIPQIQSAPSHQFQSSSSTPQATPGQNLFIDEIHAASTKKGIHRKMTIEAAEREWEEKRQNMNQYDEKEFERLLVEAQANMMKGIPSLEVEPEQKPTAKPEESDGVKQLEEVTLPEPGNEKPMKSPPPPPPPRRFYPPGSGLTTTRSGEVIFTARKEGSPVTSEENSPVLVKSPRSPMEMKEMASTSVPVAASAVKEDEDEGDRIMAELQAFQKCSVMDVSSKTVVEQPKVEMQARDVRSTALLSAKEKKSSNLMSPTSRMPVSVGSKVRQQQGNTEKVTKQKLQDPQRQFRQANGSAKKAGGEIKVTSPTLPASKIPALSSSSGKNSSMPGPINDNTNHPSTSSKYPLSATNVLTPTAGRNVQLPPVSHIPSTSNGSLKLHAQSSALTGRGQPLSFPLHTPNGRPSSSPSCPSPVSPTSLIQGAKSIRTIHTASFASYKQQNANQGKFAMTTVKETA</sequence>
<proteinExistence type="predicted"/>
<feature type="compositionally biased region" description="Pro residues" evidence="1">
    <location>
        <begin position="352"/>
        <end position="363"/>
    </location>
</feature>
<feature type="compositionally biased region" description="Polar residues" evidence="1">
    <location>
        <begin position="480"/>
        <end position="489"/>
    </location>
</feature>
<dbReference type="STRING" id="75743.A0A401PMD2"/>
<dbReference type="GO" id="GO:0005737">
    <property type="term" value="C:cytoplasm"/>
    <property type="evidence" value="ECO:0007669"/>
    <property type="project" value="TreeGrafter"/>
</dbReference>
<dbReference type="Gene3D" id="1.20.58.1540">
    <property type="entry name" value="Actin interacting protein 3, C-terminal domain"/>
    <property type="match status" value="1"/>
</dbReference>
<dbReference type="OrthoDB" id="6022652at2759"/>
<feature type="compositionally biased region" description="Polar residues" evidence="1">
    <location>
        <begin position="563"/>
        <end position="589"/>
    </location>
</feature>
<accession>A0A401PMD2</accession>
<feature type="compositionally biased region" description="Polar residues" evidence="1">
    <location>
        <begin position="515"/>
        <end position="524"/>
    </location>
</feature>
<comment type="caution">
    <text evidence="2">The sequence shown here is derived from an EMBL/GenBank/DDBJ whole genome shotgun (WGS) entry which is preliminary data.</text>
</comment>
<protein>
    <recommendedName>
        <fullName evidence="4">Sickle tail protein homolog</fullName>
    </recommendedName>
</protein>
<feature type="compositionally biased region" description="Low complexity" evidence="1">
    <location>
        <begin position="412"/>
        <end position="422"/>
    </location>
</feature>
<dbReference type="OMA" id="YPLSATN"/>
<feature type="compositionally biased region" description="Polar residues" evidence="1">
    <location>
        <begin position="599"/>
        <end position="616"/>
    </location>
</feature>
<reference evidence="2 3" key="1">
    <citation type="journal article" date="2018" name="Nat. Ecol. Evol.">
        <title>Shark genomes provide insights into elasmobranch evolution and the origin of vertebrates.</title>
        <authorList>
            <person name="Hara Y"/>
            <person name="Yamaguchi K"/>
            <person name="Onimaru K"/>
            <person name="Kadota M"/>
            <person name="Koyanagi M"/>
            <person name="Keeley SD"/>
            <person name="Tatsumi K"/>
            <person name="Tanaka K"/>
            <person name="Motone F"/>
            <person name="Kageyama Y"/>
            <person name="Nozu R"/>
            <person name="Adachi N"/>
            <person name="Nishimura O"/>
            <person name="Nakagawa R"/>
            <person name="Tanegashima C"/>
            <person name="Kiyatake I"/>
            <person name="Matsumoto R"/>
            <person name="Murakumo K"/>
            <person name="Nishida K"/>
            <person name="Terakita A"/>
            <person name="Kuratani S"/>
            <person name="Sato K"/>
            <person name="Hyodo S Kuraku.S."/>
        </authorList>
    </citation>
    <scope>NUCLEOTIDE SEQUENCE [LARGE SCALE GENOMIC DNA]</scope>
</reference>
<gene>
    <name evidence="2" type="ORF">scyTo_0003357</name>
</gene>
<dbReference type="PANTHER" id="PTHR22741">
    <property type="entry name" value="P140CAP/SNIP-RELATED"/>
    <property type="match status" value="1"/>
</dbReference>
<dbReference type="Proteomes" id="UP000288216">
    <property type="component" value="Unassembled WGS sequence"/>
</dbReference>
<keyword evidence="3" id="KW-1185">Reference proteome</keyword>
<dbReference type="InterPro" id="IPR051825">
    <property type="entry name" value="SRCIN1"/>
</dbReference>
<dbReference type="AlphaFoldDB" id="A0A401PMD2"/>
<dbReference type="EMBL" id="BFAA01000904">
    <property type="protein sequence ID" value="GCB74268.1"/>
    <property type="molecule type" value="Genomic_DNA"/>
</dbReference>